<dbReference type="AlphaFoldDB" id="A0AA39CBY9"/>
<reference evidence="2" key="1">
    <citation type="submission" date="2022-10" db="EMBL/GenBank/DDBJ databases">
        <title>Culturing micro-colonial fungi from biological soil crusts in the Mojave desert and describing Neophaeococcomyces mojavensis, and introducing the new genera and species Taxawa tesnikishii.</title>
        <authorList>
            <person name="Kurbessoian T."/>
            <person name="Stajich J.E."/>
        </authorList>
    </citation>
    <scope>NUCLEOTIDE SEQUENCE</scope>
    <source>
        <strain evidence="2">TK_41</strain>
    </source>
</reference>
<gene>
    <name evidence="2" type="ORF">H2200_012882</name>
</gene>
<feature type="compositionally biased region" description="Polar residues" evidence="1">
    <location>
        <begin position="14"/>
        <end position="26"/>
    </location>
</feature>
<organism evidence="2 3">
    <name type="scientific">Cladophialophora chaetospira</name>
    <dbReference type="NCBI Taxonomy" id="386627"/>
    <lineage>
        <taxon>Eukaryota</taxon>
        <taxon>Fungi</taxon>
        <taxon>Dikarya</taxon>
        <taxon>Ascomycota</taxon>
        <taxon>Pezizomycotina</taxon>
        <taxon>Eurotiomycetes</taxon>
        <taxon>Chaetothyriomycetidae</taxon>
        <taxon>Chaetothyriales</taxon>
        <taxon>Herpotrichiellaceae</taxon>
        <taxon>Cladophialophora</taxon>
    </lineage>
</organism>
<evidence type="ECO:0000256" key="1">
    <source>
        <dbReference type="SAM" id="MobiDB-lite"/>
    </source>
</evidence>
<dbReference type="Proteomes" id="UP001172673">
    <property type="component" value="Unassembled WGS sequence"/>
</dbReference>
<feature type="region of interest" description="Disordered" evidence="1">
    <location>
        <begin position="113"/>
        <end position="151"/>
    </location>
</feature>
<proteinExistence type="predicted"/>
<sequence>MPQSNSPPGWGISRQGTGASHRNPSRIQSWVTGSAPAVQQADNEFTPDNYSIYHLEWSDLKAWLEAKFPGLQLPDRKKVNKDAYVFDIPRKLNADDKKKIAAMRDEIYHRKEEAAAAAAAGPGGRPPNNPQGANNNARQRVRSPERPRRDY</sequence>
<feature type="compositionally biased region" description="Basic and acidic residues" evidence="1">
    <location>
        <begin position="142"/>
        <end position="151"/>
    </location>
</feature>
<evidence type="ECO:0000313" key="3">
    <source>
        <dbReference type="Proteomes" id="UP001172673"/>
    </source>
</evidence>
<keyword evidence="3" id="KW-1185">Reference proteome</keyword>
<evidence type="ECO:0000313" key="2">
    <source>
        <dbReference type="EMBL" id="KAJ9602688.1"/>
    </source>
</evidence>
<protein>
    <submittedName>
        <fullName evidence="2">Uncharacterized protein</fullName>
    </submittedName>
</protein>
<accession>A0AA39CBY9</accession>
<comment type="caution">
    <text evidence="2">The sequence shown here is derived from an EMBL/GenBank/DDBJ whole genome shotgun (WGS) entry which is preliminary data.</text>
</comment>
<name>A0AA39CBY9_9EURO</name>
<feature type="region of interest" description="Disordered" evidence="1">
    <location>
        <begin position="1"/>
        <end position="26"/>
    </location>
</feature>
<dbReference type="EMBL" id="JAPDRK010000025">
    <property type="protein sequence ID" value="KAJ9602688.1"/>
    <property type="molecule type" value="Genomic_DNA"/>
</dbReference>